<dbReference type="InterPro" id="IPR001173">
    <property type="entry name" value="Glyco_trans_2-like"/>
</dbReference>
<dbReference type="SUPFAM" id="SSF53448">
    <property type="entry name" value="Nucleotide-diphospho-sugar transferases"/>
    <property type="match status" value="1"/>
</dbReference>
<dbReference type="GO" id="GO:0016740">
    <property type="term" value="F:transferase activity"/>
    <property type="evidence" value="ECO:0007669"/>
    <property type="project" value="UniProtKB-KW"/>
</dbReference>
<feature type="domain" description="Glycosyltransferase 2-like" evidence="1">
    <location>
        <begin position="8"/>
        <end position="133"/>
    </location>
</feature>
<evidence type="ECO:0000313" key="3">
    <source>
        <dbReference type="Proteomes" id="UP000481876"/>
    </source>
</evidence>
<evidence type="ECO:0000259" key="1">
    <source>
        <dbReference type="Pfam" id="PF00535"/>
    </source>
</evidence>
<dbReference type="EMBL" id="WBWS01000011">
    <property type="protein sequence ID" value="KAB2769179.1"/>
    <property type="molecule type" value="Genomic_DNA"/>
</dbReference>
<protein>
    <submittedName>
        <fullName evidence="2">Glycosyltransferase family 2 protein</fullName>
    </submittedName>
</protein>
<comment type="caution">
    <text evidence="2">The sequence shown here is derived from an EMBL/GenBank/DDBJ whole genome shotgun (WGS) entry which is preliminary data.</text>
</comment>
<dbReference type="InterPro" id="IPR050834">
    <property type="entry name" value="Glycosyltransf_2"/>
</dbReference>
<gene>
    <name evidence="2" type="ORF">F9L04_12060</name>
</gene>
<dbReference type="Pfam" id="PF00535">
    <property type="entry name" value="Glycos_transf_2"/>
    <property type="match status" value="1"/>
</dbReference>
<proteinExistence type="predicted"/>
<accession>A0A6I0DDX9</accession>
<name>A0A6I0DDX9_BRUAN</name>
<dbReference type="PANTHER" id="PTHR43685:SF11">
    <property type="entry name" value="GLYCOSYLTRANSFERASE TAGX-RELATED"/>
    <property type="match status" value="1"/>
</dbReference>
<dbReference type="CDD" id="cd00761">
    <property type="entry name" value="Glyco_tranf_GTA_type"/>
    <property type="match status" value="1"/>
</dbReference>
<dbReference type="Gene3D" id="3.90.550.10">
    <property type="entry name" value="Spore Coat Polysaccharide Biosynthesis Protein SpsA, Chain A"/>
    <property type="match status" value="1"/>
</dbReference>
<evidence type="ECO:0000313" key="2">
    <source>
        <dbReference type="EMBL" id="KAB2769179.1"/>
    </source>
</evidence>
<keyword evidence="2" id="KW-0808">Transferase</keyword>
<sequence>MRMHSVHIAIPNYNYGPFLRECVESVLSQPGVDVRVLIIDNASTDDSAVIARELAMEDSRVELRLRERNLGPHASFNEGVDWASAEYFLILCSDDLLAPGVLANAAAFLDEHRDVNLVYGRMSMIAASTLRSEIELPEPGKAGGWKVRSGPDYIAACCRNAISLVDGPLAIVRTAVQKKVGHYRTSLAHTDDMEMWLRFATQGAVAETESIQAFIRTHPQSRSSNIAGILQWNREVEEAFASFFDHEGRDLPNARQLMAEVRDCLSKRAYWSAVSNVLRREKGAAALLAAALKRKPLMAIVPPFDYLLHRSERRKHLKAMS</sequence>
<dbReference type="InterPro" id="IPR029044">
    <property type="entry name" value="Nucleotide-diphossugar_trans"/>
</dbReference>
<dbReference type="AlphaFoldDB" id="A0A6I0DDX9"/>
<reference evidence="2 3" key="1">
    <citation type="submission" date="2019-09" db="EMBL/GenBank/DDBJ databases">
        <title>Taxonomic organization of the family Brucellaceae based on a phylogenomic approach.</title>
        <authorList>
            <person name="Leclercq S."/>
            <person name="Cloeckaert A."/>
            <person name="Zygmunt M.S."/>
        </authorList>
    </citation>
    <scope>NUCLEOTIDE SEQUENCE [LARGE SCALE GENOMIC DNA]</scope>
    <source>
        <strain evidence="2 3">LMG 3313</strain>
    </source>
</reference>
<dbReference type="Proteomes" id="UP000481876">
    <property type="component" value="Unassembled WGS sequence"/>
</dbReference>
<organism evidence="2 3">
    <name type="scientific">Brucella anthropi</name>
    <name type="common">Ochrobactrum anthropi</name>
    <dbReference type="NCBI Taxonomy" id="529"/>
    <lineage>
        <taxon>Bacteria</taxon>
        <taxon>Pseudomonadati</taxon>
        <taxon>Pseudomonadota</taxon>
        <taxon>Alphaproteobacteria</taxon>
        <taxon>Hyphomicrobiales</taxon>
        <taxon>Brucellaceae</taxon>
        <taxon>Brucella/Ochrobactrum group</taxon>
        <taxon>Brucella</taxon>
    </lineage>
</organism>
<dbReference type="PANTHER" id="PTHR43685">
    <property type="entry name" value="GLYCOSYLTRANSFERASE"/>
    <property type="match status" value="1"/>
</dbReference>